<sequence length="354" mass="39602">MFENVRCLCGKIMKSTIEVGWNTTCTFEDDKLNCAFVDGIGKFMINDALEISTLSANTSLSILSGFGINDGTTLEVKKVFVGLEEVMDLLKQSMLSKTPMTDVFLLKQKEINTKAIIAKPLNVMFQSDTKRVDLDLFVRKSDKKILYAVAKADFLDFLFSFLTFPMGSVVELLGGSSSIGSIDNIYKSVEGLYHIDPEKLERSMDMLLHPKIASQHGCENQLLQIEEKQETISISKCSHCFKKGIADMWCRHGLDRAKLSLINPKFIGTDTLEGGRFIKDSMVFMITDELVVEPYSQISCISYLNKQCVSFRDIEERSVTVGGQEALSLLYASLTSKTALASVFCQSSRKRTQR</sequence>
<dbReference type="InterPro" id="IPR007750">
    <property type="entry name" value="DUF674"/>
</dbReference>
<dbReference type="PANTHER" id="PTHR33103:SF27">
    <property type="entry name" value="OS04G0594700 PROTEIN"/>
    <property type="match status" value="1"/>
</dbReference>
<evidence type="ECO:0000313" key="2">
    <source>
        <dbReference type="Proteomes" id="UP000554482"/>
    </source>
</evidence>
<dbReference type="PANTHER" id="PTHR33103">
    <property type="entry name" value="OS01G0153900 PROTEIN"/>
    <property type="match status" value="1"/>
</dbReference>
<dbReference type="AlphaFoldDB" id="A0A7J6XCT9"/>
<dbReference type="Pfam" id="PF05056">
    <property type="entry name" value="DUF674"/>
    <property type="match status" value="1"/>
</dbReference>
<organism evidence="1 2">
    <name type="scientific">Thalictrum thalictroides</name>
    <name type="common">Rue-anemone</name>
    <name type="synonym">Anemone thalictroides</name>
    <dbReference type="NCBI Taxonomy" id="46969"/>
    <lineage>
        <taxon>Eukaryota</taxon>
        <taxon>Viridiplantae</taxon>
        <taxon>Streptophyta</taxon>
        <taxon>Embryophyta</taxon>
        <taxon>Tracheophyta</taxon>
        <taxon>Spermatophyta</taxon>
        <taxon>Magnoliopsida</taxon>
        <taxon>Ranunculales</taxon>
        <taxon>Ranunculaceae</taxon>
        <taxon>Thalictroideae</taxon>
        <taxon>Thalictrum</taxon>
    </lineage>
</organism>
<protein>
    <recommendedName>
        <fullName evidence="3">DUF674 family protein</fullName>
    </recommendedName>
</protein>
<proteinExistence type="predicted"/>
<evidence type="ECO:0008006" key="3">
    <source>
        <dbReference type="Google" id="ProtNLM"/>
    </source>
</evidence>
<reference evidence="1 2" key="1">
    <citation type="submission" date="2020-06" db="EMBL/GenBank/DDBJ databases">
        <title>Transcriptomic and genomic resources for Thalictrum thalictroides and T. hernandezii: Facilitating candidate gene discovery in an emerging model plant lineage.</title>
        <authorList>
            <person name="Arias T."/>
            <person name="Riano-Pachon D.M."/>
            <person name="Di Stilio V.S."/>
        </authorList>
    </citation>
    <scope>NUCLEOTIDE SEQUENCE [LARGE SCALE GENOMIC DNA]</scope>
    <source>
        <strain evidence="2">cv. WT478/WT964</strain>
        <tissue evidence="1">Leaves</tissue>
    </source>
</reference>
<evidence type="ECO:0000313" key="1">
    <source>
        <dbReference type="EMBL" id="KAF5206270.1"/>
    </source>
</evidence>
<comment type="caution">
    <text evidence="1">The sequence shown here is derived from an EMBL/GenBank/DDBJ whole genome shotgun (WGS) entry which is preliminary data.</text>
</comment>
<dbReference type="OrthoDB" id="1277335at2759"/>
<dbReference type="Proteomes" id="UP000554482">
    <property type="component" value="Unassembled WGS sequence"/>
</dbReference>
<accession>A0A7J6XCT9</accession>
<dbReference type="EMBL" id="JABWDY010002954">
    <property type="protein sequence ID" value="KAF5206270.1"/>
    <property type="molecule type" value="Genomic_DNA"/>
</dbReference>
<keyword evidence="2" id="KW-1185">Reference proteome</keyword>
<gene>
    <name evidence="1" type="ORF">FRX31_004144</name>
</gene>
<name>A0A7J6XCT9_THATH</name>